<feature type="transmembrane region" description="Helical" evidence="7">
    <location>
        <begin position="326"/>
        <end position="345"/>
    </location>
</feature>
<keyword evidence="4 7" id="KW-0812">Transmembrane</keyword>
<comment type="subcellular location">
    <subcellularLocation>
        <location evidence="1">Cell membrane</location>
        <topology evidence="1">Multi-pass membrane protein</topology>
    </subcellularLocation>
</comment>
<keyword evidence="10" id="KW-1185">Reference proteome</keyword>
<sequence>MTTSSSIPATAPAPTRSLLRTHRGFQLLLTGDTVSQFGSQVTTLALPLVALSTFHASAFQMGLLTAASTVPVAIAGLPAGAWVDRMRRRPVLVATDLLRFALLASIPLAYAFGELTLAQLYAVAVLAGTATVFFDVAHLSYLPFLVGRDRLTEGNAVLQSANRCAYFSSPAICGWLVQAVGPVGALLVDAVSFLASAGSIGAIRRSEPQPEHEPRGTLRQQIAVGLRYVFHDAVLRMLVSSGVLLCLATTALLAVQPILLVRDLKLSPGLYGLLLAGQSLGGFLGSLTARSVIRRLGTARTIWVPSVAVVPFVLLMPFTGHGWLVLLYPVGAFAFAVGISIRNVAQLTYRQNSCPPELLGRMNASMRVLTWGAMPLGGLLGGALAQWGGTRAAMWAVFALIVLSLLPVLTPALRAARD</sequence>
<name>A0ABW2FNR0_9ACTN</name>
<proteinExistence type="predicted"/>
<dbReference type="Gene3D" id="1.20.1250.20">
    <property type="entry name" value="MFS general substrate transporter like domains"/>
    <property type="match status" value="1"/>
</dbReference>
<keyword evidence="5 7" id="KW-1133">Transmembrane helix</keyword>
<evidence type="ECO:0000256" key="4">
    <source>
        <dbReference type="ARBA" id="ARBA00022692"/>
    </source>
</evidence>
<dbReference type="Pfam" id="PF05977">
    <property type="entry name" value="MFS_3"/>
    <property type="match status" value="1"/>
</dbReference>
<dbReference type="PANTHER" id="PTHR23513:SF6">
    <property type="entry name" value="MAJOR FACILITATOR SUPERFAMILY ASSOCIATED DOMAIN-CONTAINING PROTEIN"/>
    <property type="match status" value="1"/>
</dbReference>
<evidence type="ECO:0000256" key="2">
    <source>
        <dbReference type="ARBA" id="ARBA00022448"/>
    </source>
</evidence>
<accession>A0ABW2FNR0</accession>
<dbReference type="PROSITE" id="PS50850">
    <property type="entry name" value="MFS"/>
    <property type="match status" value="1"/>
</dbReference>
<feature type="transmembrane region" description="Helical" evidence="7">
    <location>
        <begin position="366"/>
        <end position="387"/>
    </location>
</feature>
<evidence type="ECO:0000259" key="8">
    <source>
        <dbReference type="PROSITE" id="PS50850"/>
    </source>
</evidence>
<evidence type="ECO:0000256" key="1">
    <source>
        <dbReference type="ARBA" id="ARBA00004651"/>
    </source>
</evidence>
<feature type="transmembrane region" description="Helical" evidence="7">
    <location>
        <begin position="58"/>
        <end position="79"/>
    </location>
</feature>
<dbReference type="InterPro" id="IPR036259">
    <property type="entry name" value="MFS_trans_sf"/>
</dbReference>
<reference evidence="10" key="1">
    <citation type="journal article" date="2019" name="Int. J. Syst. Evol. Microbiol.">
        <title>The Global Catalogue of Microorganisms (GCM) 10K type strain sequencing project: providing services to taxonomists for standard genome sequencing and annotation.</title>
        <authorList>
            <consortium name="The Broad Institute Genomics Platform"/>
            <consortium name="The Broad Institute Genome Sequencing Center for Infectious Disease"/>
            <person name="Wu L."/>
            <person name="Ma J."/>
        </authorList>
    </citation>
    <scope>NUCLEOTIDE SEQUENCE [LARGE SCALE GENOMIC DNA]</scope>
    <source>
        <strain evidence="10">CGMCC 1.12859</strain>
    </source>
</reference>
<feature type="transmembrane region" description="Helical" evidence="7">
    <location>
        <begin position="301"/>
        <end position="320"/>
    </location>
</feature>
<feature type="transmembrane region" description="Helical" evidence="7">
    <location>
        <begin position="237"/>
        <end position="258"/>
    </location>
</feature>
<dbReference type="PANTHER" id="PTHR23513">
    <property type="entry name" value="INTEGRAL MEMBRANE EFFLUX PROTEIN-RELATED"/>
    <property type="match status" value="1"/>
</dbReference>
<comment type="caution">
    <text evidence="9">The sequence shown here is derived from an EMBL/GenBank/DDBJ whole genome shotgun (WGS) entry which is preliminary data.</text>
</comment>
<evidence type="ECO:0000256" key="6">
    <source>
        <dbReference type="ARBA" id="ARBA00023136"/>
    </source>
</evidence>
<keyword evidence="6 7" id="KW-0472">Membrane</keyword>
<evidence type="ECO:0000313" key="9">
    <source>
        <dbReference type="EMBL" id="MFC7178911.1"/>
    </source>
</evidence>
<keyword evidence="2" id="KW-0813">Transport</keyword>
<gene>
    <name evidence="9" type="ORF">ACFQMG_04955</name>
</gene>
<dbReference type="EMBL" id="JBHTAJ010000007">
    <property type="protein sequence ID" value="MFC7178911.1"/>
    <property type="molecule type" value="Genomic_DNA"/>
</dbReference>
<dbReference type="InterPro" id="IPR010290">
    <property type="entry name" value="TM_effector"/>
</dbReference>
<feature type="domain" description="Major facilitator superfamily (MFS) profile" evidence="8">
    <location>
        <begin position="234"/>
        <end position="418"/>
    </location>
</feature>
<feature type="transmembrane region" description="Helical" evidence="7">
    <location>
        <begin position="393"/>
        <end position="413"/>
    </location>
</feature>
<feature type="transmembrane region" description="Helical" evidence="7">
    <location>
        <begin position="118"/>
        <end position="142"/>
    </location>
</feature>
<feature type="transmembrane region" description="Helical" evidence="7">
    <location>
        <begin position="270"/>
        <end position="289"/>
    </location>
</feature>
<keyword evidence="3" id="KW-1003">Cell membrane</keyword>
<dbReference type="InterPro" id="IPR020846">
    <property type="entry name" value="MFS_dom"/>
</dbReference>
<evidence type="ECO:0000256" key="7">
    <source>
        <dbReference type="SAM" id="Phobius"/>
    </source>
</evidence>
<dbReference type="RefSeq" id="WP_345704935.1">
    <property type="nucleotide sequence ID" value="NZ_BAABKV010000001.1"/>
</dbReference>
<dbReference type="Proteomes" id="UP001596435">
    <property type="component" value="Unassembled WGS sequence"/>
</dbReference>
<organism evidence="9 10">
    <name type="scientific">Kitasatospora paranensis</name>
    <dbReference type="NCBI Taxonomy" id="258053"/>
    <lineage>
        <taxon>Bacteria</taxon>
        <taxon>Bacillati</taxon>
        <taxon>Actinomycetota</taxon>
        <taxon>Actinomycetes</taxon>
        <taxon>Kitasatosporales</taxon>
        <taxon>Streptomycetaceae</taxon>
        <taxon>Kitasatospora</taxon>
    </lineage>
</organism>
<protein>
    <submittedName>
        <fullName evidence="9">MFS transporter</fullName>
    </submittedName>
</protein>
<evidence type="ECO:0000256" key="5">
    <source>
        <dbReference type="ARBA" id="ARBA00022989"/>
    </source>
</evidence>
<evidence type="ECO:0000313" key="10">
    <source>
        <dbReference type="Proteomes" id="UP001596435"/>
    </source>
</evidence>
<evidence type="ECO:0000256" key="3">
    <source>
        <dbReference type="ARBA" id="ARBA00022475"/>
    </source>
</evidence>
<dbReference type="CDD" id="cd06173">
    <property type="entry name" value="MFS_MefA_like"/>
    <property type="match status" value="1"/>
</dbReference>
<dbReference type="SUPFAM" id="SSF103473">
    <property type="entry name" value="MFS general substrate transporter"/>
    <property type="match status" value="1"/>
</dbReference>
<feature type="transmembrane region" description="Helical" evidence="7">
    <location>
        <begin position="91"/>
        <end position="112"/>
    </location>
</feature>